<reference evidence="1 2" key="1">
    <citation type="submission" date="2023-07" db="EMBL/GenBank/DDBJ databases">
        <title>Sequencing the genomes of 1000 actinobacteria strains.</title>
        <authorList>
            <person name="Klenk H.-P."/>
        </authorList>
    </citation>
    <scope>NUCLEOTIDE SEQUENCE [LARGE SCALE GENOMIC DNA]</scope>
    <source>
        <strain evidence="1 2">DSM 44508</strain>
    </source>
</reference>
<evidence type="ECO:0000313" key="1">
    <source>
        <dbReference type="EMBL" id="MDR7355843.1"/>
    </source>
</evidence>
<protein>
    <submittedName>
        <fullName evidence="1">Uncharacterized protein</fullName>
    </submittedName>
</protein>
<organism evidence="1 2">
    <name type="scientific">Corynebacterium felinum</name>
    <dbReference type="NCBI Taxonomy" id="131318"/>
    <lineage>
        <taxon>Bacteria</taxon>
        <taxon>Bacillati</taxon>
        <taxon>Actinomycetota</taxon>
        <taxon>Actinomycetes</taxon>
        <taxon>Mycobacteriales</taxon>
        <taxon>Corynebacteriaceae</taxon>
        <taxon>Corynebacterium</taxon>
    </lineage>
</organism>
<gene>
    <name evidence="1" type="ORF">J2S37_002381</name>
</gene>
<accession>A0ABU2BDN7</accession>
<dbReference type="EMBL" id="JAVDYF010000001">
    <property type="protein sequence ID" value="MDR7355843.1"/>
    <property type="molecule type" value="Genomic_DNA"/>
</dbReference>
<comment type="caution">
    <text evidence="1">The sequence shown here is derived from an EMBL/GenBank/DDBJ whole genome shotgun (WGS) entry which is preliminary data.</text>
</comment>
<dbReference type="Proteomes" id="UP001183619">
    <property type="component" value="Unassembled WGS sequence"/>
</dbReference>
<name>A0ABU2BDN7_9CORY</name>
<evidence type="ECO:0000313" key="2">
    <source>
        <dbReference type="Proteomes" id="UP001183619"/>
    </source>
</evidence>
<sequence length="42" mass="4607">MGVKFSFPTKALFTKSTEICSLALDIEVFSAQSCVKTHSQII</sequence>
<keyword evidence="2" id="KW-1185">Reference proteome</keyword>
<proteinExistence type="predicted"/>